<dbReference type="InterPro" id="IPR027417">
    <property type="entry name" value="P-loop_NTPase"/>
</dbReference>
<dbReference type="RefSeq" id="WP_285879278.1">
    <property type="nucleotide sequence ID" value="NZ_JARFYN010000011.1"/>
</dbReference>
<feature type="domain" description="OmpR/PhoB-type" evidence="3">
    <location>
        <begin position="11"/>
        <end position="109"/>
    </location>
</feature>
<comment type="caution">
    <text evidence="4">The sequence shown here is derived from an EMBL/GenBank/DDBJ whole genome shotgun (WGS) entry which is preliminary data.</text>
</comment>
<dbReference type="Gene3D" id="1.25.40.10">
    <property type="entry name" value="Tetratricopeptide repeat domain"/>
    <property type="match status" value="1"/>
</dbReference>
<dbReference type="EMBL" id="JARFYN010000011">
    <property type="protein sequence ID" value="MDL2406213.1"/>
    <property type="molecule type" value="Genomic_DNA"/>
</dbReference>
<evidence type="ECO:0000313" key="4">
    <source>
        <dbReference type="EMBL" id="MDL2406213.1"/>
    </source>
</evidence>
<evidence type="ECO:0000259" key="3">
    <source>
        <dbReference type="PROSITE" id="PS51755"/>
    </source>
</evidence>
<dbReference type="CDD" id="cd00383">
    <property type="entry name" value="trans_reg_C"/>
    <property type="match status" value="1"/>
</dbReference>
<keyword evidence="5" id="KW-1185">Reference proteome</keyword>
<accession>A0ABT7KC67</accession>
<dbReference type="SUPFAM" id="SSF48452">
    <property type="entry name" value="TPR-like"/>
    <property type="match status" value="2"/>
</dbReference>
<reference evidence="4" key="1">
    <citation type="submission" date="2023-06" db="EMBL/GenBank/DDBJ databases">
        <title>Phylogenetic Diversity of Rhizobium strains.</title>
        <authorList>
            <person name="Moura F.T."/>
            <person name="Helene L.C.F."/>
            <person name="Hungria M."/>
        </authorList>
    </citation>
    <scope>NUCLEOTIDE SEQUENCE</scope>
    <source>
        <strain evidence="4">CCGE524</strain>
    </source>
</reference>
<dbReference type="Pfam" id="PF00486">
    <property type="entry name" value="Trans_reg_C"/>
    <property type="match status" value="1"/>
</dbReference>
<dbReference type="SUPFAM" id="SSF46894">
    <property type="entry name" value="C-terminal effector domain of the bipartite response regulators"/>
    <property type="match status" value="1"/>
</dbReference>
<dbReference type="PANTHER" id="PTHR47691:SF3">
    <property type="entry name" value="HTH-TYPE TRANSCRIPTIONAL REGULATOR RV0890C-RELATED"/>
    <property type="match status" value="1"/>
</dbReference>
<evidence type="ECO:0000256" key="2">
    <source>
        <dbReference type="PROSITE-ProRule" id="PRU01091"/>
    </source>
</evidence>
<name>A0ABT7KC67_9HYPH</name>
<dbReference type="Pfam" id="PF25872">
    <property type="entry name" value="HTH_77"/>
    <property type="match status" value="1"/>
</dbReference>
<evidence type="ECO:0000313" key="5">
    <source>
        <dbReference type="Proteomes" id="UP001172630"/>
    </source>
</evidence>
<protein>
    <submittedName>
        <fullName evidence="4">Winged helix-turn-helix domain-containing protein</fullName>
    </submittedName>
</protein>
<feature type="DNA-binding region" description="OmpR/PhoB-type" evidence="2">
    <location>
        <begin position="11"/>
        <end position="109"/>
    </location>
</feature>
<dbReference type="Gene3D" id="3.40.50.300">
    <property type="entry name" value="P-loop containing nucleotide triphosphate hydrolases"/>
    <property type="match status" value="1"/>
</dbReference>
<dbReference type="Gene3D" id="1.10.10.10">
    <property type="entry name" value="Winged helix-like DNA-binding domain superfamily/Winged helix DNA-binding domain"/>
    <property type="match status" value="1"/>
</dbReference>
<dbReference type="PROSITE" id="PS51755">
    <property type="entry name" value="OMPR_PHOB"/>
    <property type="match status" value="1"/>
</dbReference>
<dbReference type="SUPFAM" id="SSF52540">
    <property type="entry name" value="P-loop containing nucleoside triphosphate hydrolases"/>
    <property type="match status" value="1"/>
</dbReference>
<dbReference type="PRINTS" id="PR00364">
    <property type="entry name" value="DISEASERSIST"/>
</dbReference>
<keyword evidence="1 2" id="KW-0238">DNA-binding</keyword>
<dbReference type="InterPro" id="IPR011990">
    <property type="entry name" value="TPR-like_helical_dom_sf"/>
</dbReference>
<dbReference type="InterPro" id="IPR058852">
    <property type="entry name" value="HTH_77"/>
</dbReference>
<sequence>MAIEQPESRSVARVLFGPFELNLSERSLKKADEAIPLGARAFDILVTLIDRAGETVGKDELIAKVWPDVNVEEGSLRVHLSALRKVLGTGQFGRKYIINVQGRGYSFVEPVTREQAGADTTNALVRSSNLPAPLDGMMIGRDDVVLQIRSRLGAERLITILGAGGIGKTTVALAVGQAALIDFAGAVFFLDLSVLRSKDQVIAAMASTIGLVAQPGDPEDALLEFLHSRRALLLLDSCEHLIEEIAKIADRICQHAPDIHVLATSREALQTVGEQVFRLQPLDCPPEQPDQTADEILSYPATRLFMERVGARGVDLALGSGGAAFVAEICRRLDGIPLAIELAAGRAAIFGVRDIAAKLALRLDLLKLGRRAASPRHQTLRATLDWSHDLLSEIERAILRRVAIFVGRFTLEAALAVAQQDGTSQPDATDALGNLVEKSLIGARIDSWGASYRLLDTTRAYALEKLVASGEHRSIATRHANYSIQMLKVSSATPIASESASTEHLARYAQEIDNVRSALDWAFSPTGNTELGIELVVAAIPLWMRLSLVAECGSRVKQALGVLGPERAVDGPLEMKLYGALGFAAMLTKGAAPEAATCLRKALAIAEAVGDDDYQLRVLWGLWSDRNINAEFRESLSLAERFRSLASRSGDPVDIAIGERMTGFVRHYIGDHAAARRHIERMLALQDDALRYDNIARFQFDPWVTARVTLARVLCIQGLPEQAMEMLERGVAEALTIDHATTQCNVLAKACPVALFARDLAAAERFILLLERAVMQGLSFWQAEGRGYRGVFHLMRGETEEGVRLVRSAFGNVETKVVTPPYPHFLGALAEGQSSLGEITEALHTVDQAIAYCEFHEEVWYLPELLRIKGEISRGAGSDEIAQDLFLRSLDLARNHGALLWELRAATNLARLWQGGGRVVEARELLLRAYGQFREGFATPDLLEAKALLSALAVE</sequence>
<dbReference type="InterPro" id="IPR036388">
    <property type="entry name" value="WH-like_DNA-bd_sf"/>
</dbReference>
<proteinExistence type="predicted"/>
<evidence type="ECO:0000256" key="1">
    <source>
        <dbReference type="ARBA" id="ARBA00023125"/>
    </source>
</evidence>
<dbReference type="Proteomes" id="UP001172630">
    <property type="component" value="Unassembled WGS sequence"/>
</dbReference>
<gene>
    <name evidence="4" type="ORF">PY650_11175</name>
</gene>
<organism evidence="4 5">
    <name type="scientific">Rhizobium calliandrae</name>
    <dbReference type="NCBI Taxonomy" id="1312182"/>
    <lineage>
        <taxon>Bacteria</taxon>
        <taxon>Pseudomonadati</taxon>
        <taxon>Pseudomonadota</taxon>
        <taxon>Alphaproteobacteria</taxon>
        <taxon>Hyphomicrobiales</taxon>
        <taxon>Rhizobiaceae</taxon>
        <taxon>Rhizobium/Agrobacterium group</taxon>
        <taxon>Rhizobium</taxon>
    </lineage>
</organism>
<dbReference type="InterPro" id="IPR016032">
    <property type="entry name" value="Sig_transdc_resp-reg_C-effctor"/>
</dbReference>
<dbReference type="PANTHER" id="PTHR47691">
    <property type="entry name" value="REGULATOR-RELATED"/>
    <property type="match status" value="1"/>
</dbReference>
<dbReference type="SMART" id="SM00862">
    <property type="entry name" value="Trans_reg_C"/>
    <property type="match status" value="1"/>
</dbReference>
<dbReference type="InterPro" id="IPR001867">
    <property type="entry name" value="OmpR/PhoB-type_DNA-bd"/>
</dbReference>